<dbReference type="InterPro" id="IPR022337">
    <property type="entry name" value="Inositol_monophosphatase_SuhB"/>
</dbReference>
<evidence type="ECO:0000256" key="5">
    <source>
        <dbReference type="ARBA" id="ARBA00019784"/>
    </source>
</evidence>
<dbReference type="AlphaFoldDB" id="A0A0M7AIZ8"/>
<dbReference type="InterPro" id="IPR000760">
    <property type="entry name" value="Inositol_monophosphatase-like"/>
</dbReference>
<keyword evidence="6 9" id="KW-0479">Metal-binding</keyword>
<dbReference type="Gene3D" id="3.40.190.80">
    <property type="match status" value="1"/>
</dbReference>
<evidence type="ECO:0000313" key="10">
    <source>
        <dbReference type="EMBL" id="CTQ74412.1"/>
    </source>
</evidence>
<name>A0A0M7AIZ8_9HYPH</name>
<evidence type="ECO:0000256" key="8">
    <source>
        <dbReference type="ARBA" id="ARBA00022842"/>
    </source>
</evidence>
<comment type="cofactor">
    <cofactor evidence="2 9">
        <name>Mg(2+)</name>
        <dbReference type="ChEBI" id="CHEBI:18420"/>
    </cofactor>
</comment>
<dbReference type="RefSeq" id="WP_008191177.1">
    <property type="nucleotide sequence ID" value="NZ_CXWD01000017.1"/>
</dbReference>
<dbReference type="PANTHER" id="PTHR20854">
    <property type="entry name" value="INOSITOL MONOPHOSPHATASE"/>
    <property type="match status" value="1"/>
</dbReference>
<evidence type="ECO:0000256" key="3">
    <source>
        <dbReference type="ARBA" id="ARBA00009759"/>
    </source>
</evidence>
<dbReference type="Proteomes" id="UP000053235">
    <property type="component" value="Unassembled WGS sequence"/>
</dbReference>
<dbReference type="PANTHER" id="PTHR20854:SF4">
    <property type="entry name" value="INOSITOL-1-MONOPHOSPHATASE-RELATED"/>
    <property type="match status" value="1"/>
</dbReference>
<dbReference type="EMBL" id="CXWD01000017">
    <property type="protein sequence ID" value="CTQ74412.1"/>
    <property type="molecule type" value="Genomic_DNA"/>
</dbReference>
<evidence type="ECO:0000256" key="2">
    <source>
        <dbReference type="ARBA" id="ARBA00001946"/>
    </source>
</evidence>
<accession>A0A0M7AIZ8</accession>
<dbReference type="Pfam" id="PF00459">
    <property type="entry name" value="Inositol_P"/>
    <property type="match status" value="1"/>
</dbReference>
<evidence type="ECO:0000256" key="7">
    <source>
        <dbReference type="ARBA" id="ARBA00022801"/>
    </source>
</evidence>
<dbReference type="EC" id="3.1.3.25" evidence="4"/>
<feature type="binding site" evidence="9">
    <location>
        <position position="87"/>
    </location>
    <ligand>
        <name>Mg(2+)</name>
        <dbReference type="ChEBI" id="CHEBI:18420"/>
        <label>1</label>
        <note>catalytic</note>
    </ligand>
</feature>
<comment type="catalytic activity">
    <reaction evidence="1">
        <text>a myo-inositol phosphate + H2O = myo-inositol + phosphate</text>
        <dbReference type="Rhea" id="RHEA:24056"/>
        <dbReference type="ChEBI" id="CHEBI:15377"/>
        <dbReference type="ChEBI" id="CHEBI:17268"/>
        <dbReference type="ChEBI" id="CHEBI:43474"/>
        <dbReference type="ChEBI" id="CHEBI:84139"/>
        <dbReference type="EC" id="3.1.3.25"/>
    </reaction>
</comment>
<dbReference type="SUPFAM" id="SSF56655">
    <property type="entry name" value="Carbohydrate phosphatase"/>
    <property type="match status" value="1"/>
</dbReference>
<feature type="binding site" evidence="9">
    <location>
        <position position="68"/>
    </location>
    <ligand>
        <name>Mg(2+)</name>
        <dbReference type="ChEBI" id="CHEBI:18420"/>
        <label>1</label>
        <note>catalytic</note>
    </ligand>
</feature>
<organism evidence="10 11">
    <name type="scientific">Roseibium alexandrii</name>
    <dbReference type="NCBI Taxonomy" id="388408"/>
    <lineage>
        <taxon>Bacteria</taxon>
        <taxon>Pseudomonadati</taxon>
        <taxon>Pseudomonadota</taxon>
        <taxon>Alphaproteobacteria</taxon>
        <taxon>Hyphomicrobiales</taxon>
        <taxon>Stappiaceae</taxon>
        <taxon>Roseibium</taxon>
    </lineage>
</organism>
<dbReference type="PRINTS" id="PR00377">
    <property type="entry name" value="IMPHPHTASES"/>
</dbReference>
<proteinExistence type="inferred from homology"/>
<dbReference type="GO" id="GO:0007165">
    <property type="term" value="P:signal transduction"/>
    <property type="evidence" value="ECO:0007669"/>
    <property type="project" value="TreeGrafter"/>
</dbReference>
<dbReference type="GO" id="GO:0006020">
    <property type="term" value="P:inositol metabolic process"/>
    <property type="evidence" value="ECO:0007669"/>
    <property type="project" value="TreeGrafter"/>
</dbReference>
<dbReference type="PRINTS" id="PR01959">
    <property type="entry name" value="SBIMPHPHTASE"/>
</dbReference>
<gene>
    <name evidence="10" type="primary">suhB_4</name>
    <name evidence="10" type="ORF">LAX5112_03855</name>
</gene>
<dbReference type="FunFam" id="3.30.540.10:FF:000003">
    <property type="entry name" value="Inositol-1-monophosphatase"/>
    <property type="match status" value="1"/>
</dbReference>
<evidence type="ECO:0000313" key="11">
    <source>
        <dbReference type="Proteomes" id="UP000053235"/>
    </source>
</evidence>
<protein>
    <recommendedName>
        <fullName evidence="5">Inositol-1-monophosphatase</fullName>
        <ecNumber evidence="4">3.1.3.25</ecNumber>
    </recommendedName>
</protein>
<feature type="binding site" evidence="9">
    <location>
        <position position="84"/>
    </location>
    <ligand>
        <name>Mg(2+)</name>
        <dbReference type="ChEBI" id="CHEBI:18420"/>
        <label>1</label>
        <note>catalytic</note>
    </ligand>
</feature>
<dbReference type="STRING" id="388408.LAX5112_03855"/>
<keyword evidence="11" id="KW-1185">Reference proteome</keyword>
<keyword evidence="8 9" id="KW-0460">Magnesium</keyword>
<sequence length="266" mass="27810">MSSDRLAFTEALAQKAGLVALDYFRKLDTLTITQKGHQDLVSEADRNVETLIRDALSEAYPDDGILGEEHGMEEGDSGFTWVIDPIDGTANFVTGIPQWCVIIACVQQGQTLLGVIHDPVAGETFSALAGGGAFLNGKPIKVSDSESVSVGSVGVGFNGRTSVTDAVNAVGALVSKGGVFFRNASGGLMLAYTGAGRLIGYIESHMNAWDCLAGMLLIQEAGGRVQEQDIAKALYHGTRVVTGAPGVFAELTDIAESSFAPLQAAE</sequence>
<dbReference type="GO" id="GO:0008934">
    <property type="term" value="F:inositol monophosphate 1-phosphatase activity"/>
    <property type="evidence" value="ECO:0007669"/>
    <property type="project" value="InterPro"/>
</dbReference>
<evidence type="ECO:0000256" key="6">
    <source>
        <dbReference type="ARBA" id="ARBA00022723"/>
    </source>
</evidence>
<dbReference type="InterPro" id="IPR020583">
    <property type="entry name" value="Inositol_monoP_metal-BS"/>
</dbReference>
<dbReference type="PROSITE" id="PS00629">
    <property type="entry name" value="IMP_1"/>
    <property type="match status" value="1"/>
</dbReference>
<dbReference type="OrthoDB" id="9785695at2"/>
<dbReference type="Gene3D" id="3.30.540.10">
    <property type="entry name" value="Fructose-1,6-Bisphosphatase, subunit A, domain 1"/>
    <property type="match status" value="1"/>
</dbReference>
<evidence type="ECO:0000256" key="4">
    <source>
        <dbReference type="ARBA" id="ARBA00013106"/>
    </source>
</evidence>
<dbReference type="GO" id="GO:0046872">
    <property type="term" value="F:metal ion binding"/>
    <property type="evidence" value="ECO:0007669"/>
    <property type="project" value="UniProtKB-KW"/>
</dbReference>
<evidence type="ECO:0000256" key="1">
    <source>
        <dbReference type="ARBA" id="ARBA00001033"/>
    </source>
</evidence>
<reference evidence="11" key="1">
    <citation type="submission" date="2015-07" db="EMBL/GenBank/DDBJ databases">
        <authorList>
            <person name="Rodrigo-Torres Lidia"/>
            <person name="Arahal R.David."/>
        </authorList>
    </citation>
    <scope>NUCLEOTIDE SEQUENCE [LARGE SCALE GENOMIC DNA]</scope>
    <source>
        <strain evidence="11">CECT 5112</strain>
    </source>
</reference>
<feature type="binding site" evidence="9">
    <location>
        <position position="86"/>
    </location>
    <ligand>
        <name>Mg(2+)</name>
        <dbReference type="ChEBI" id="CHEBI:18420"/>
        <label>1</label>
        <note>catalytic</note>
    </ligand>
</feature>
<keyword evidence="7 10" id="KW-0378">Hydrolase</keyword>
<comment type="similarity">
    <text evidence="3">Belongs to the inositol monophosphatase superfamily.</text>
</comment>
<evidence type="ECO:0000256" key="9">
    <source>
        <dbReference type="PIRSR" id="PIRSR600760-2"/>
    </source>
</evidence>
<feature type="binding site" evidence="9">
    <location>
        <position position="210"/>
    </location>
    <ligand>
        <name>Mg(2+)</name>
        <dbReference type="ChEBI" id="CHEBI:18420"/>
        <label>1</label>
        <note>catalytic</note>
    </ligand>
</feature>